<dbReference type="EMBL" id="KF119307">
    <property type="protein sequence ID" value="AIA86573.1"/>
    <property type="molecule type" value="Genomic_DNA"/>
</dbReference>
<dbReference type="PANTHER" id="PTHR45947:SF3">
    <property type="entry name" value="SULFOQUINOVOSYL TRANSFERASE SQD2"/>
    <property type="match status" value="1"/>
</dbReference>
<proteinExistence type="predicted"/>
<dbReference type="InterPro" id="IPR050194">
    <property type="entry name" value="Glycosyltransferase_grp1"/>
</dbReference>
<dbReference type="Gene3D" id="3.40.50.2000">
    <property type="entry name" value="Glycogen Phosphorylase B"/>
    <property type="match status" value="2"/>
</dbReference>
<feature type="non-terminal residue" evidence="1">
    <location>
        <position position="1"/>
    </location>
</feature>
<reference evidence="1" key="1">
    <citation type="journal article" date="2013" name="Environ. Microbiol.">
        <title>Seasonally variable intestinal metagenomes of the red palm weevil (Rhynchophorus ferrugineus).</title>
        <authorList>
            <person name="Jia S."/>
            <person name="Zhang X."/>
            <person name="Zhang G."/>
            <person name="Yin A."/>
            <person name="Zhang S."/>
            <person name="Li F."/>
            <person name="Wang L."/>
            <person name="Zhao D."/>
            <person name="Yun Q."/>
            <person name="Tala"/>
            <person name="Wang J."/>
            <person name="Sun G."/>
            <person name="Baabdullah M."/>
            <person name="Yu X."/>
            <person name="Hu S."/>
            <person name="Al-Mssallem I.S."/>
            <person name="Yu J."/>
        </authorList>
    </citation>
    <scope>NUCLEOTIDE SEQUENCE</scope>
</reference>
<dbReference type="GO" id="GO:0016758">
    <property type="term" value="F:hexosyltransferase activity"/>
    <property type="evidence" value="ECO:0007669"/>
    <property type="project" value="TreeGrafter"/>
</dbReference>
<organism evidence="1">
    <name type="scientific">uncultured Methylobacterium sp</name>
    <dbReference type="NCBI Taxonomy" id="157278"/>
    <lineage>
        <taxon>Bacteria</taxon>
        <taxon>Pseudomonadati</taxon>
        <taxon>Pseudomonadota</taxon>
        <taxon>Alphaproteobacteria</taxon>
        <taxon>Hyphomicrobiales</taxon>
        <taxon>Methylobacteriaceae</taxon>
        <taxon>Methylobacterium</taxon>
        <taxon>environmental samples</taxon>
    </lineage>
</organism>
<protein>
    <submittedName>
        <fullName evidence="1">Glycos_transf_1</fullName>
    </submittedName>
</protein>
<evidence type="ECO:0000313" key="1">
    <source>
        <dbReference type="EMBL" id="AIA86573.1"/>
    </source>
</evidence>
<dbReference type="SUPFAM" id="SSF53756">
    <property type="entry name" value="UDP-Glycosyltransferase/glycogen phosphorylase"/>
    <property type="match status" value="1"/>
</dbReference>
<feature type="non-terminal residue" evidence="1">
    <location>
        <position position="170"/>
    </location>
</feature>
<accession>A0A060BQD8</accession>
<dbReference type="AlphaFoldDB" id="A0A060BQD8"/>
<dbReference type="CDD" id="cd03801">
    <property type="entry name" value="GT4_PimA-like"/>
    <property type="match status" value="1"/>
</dbReference>
<dbReference type="Pfam" id="PF13692">
    <property type="entry name" value="Glyco_trans_1_4"/>
    <property type="match status" value="1"/>
</dbReference>
<sequence length="170" mass="17764">LVLVLNPRDAVVLEAVKPPAQRIVALPPFLDPAGWPLPPAAPQPAGGPVRFLAVAMMRPGDKLASHALMADALSRLTPLDWRLDIVGDGPARPQVEALFAPFGGCVRFHGLVEDRGALAALYRDSDLLLWPAVNEAFGMVFLEAALQGLPAVAGDFGGVAGVVIHGETGL</sequence>
<dbReference type="PANTHER" id="PTHR45947">
    <property type="entry name" value="SULFOQUINOVOSYL TRANSFERASE SQD2"/>
    <property type="match status" value="1"/>
</dbReference>
<name>A0A060BQD8_9HYPH</name>